<dbReference type="InterPro" id="IPR019171">
    <property type="entry name" value="MIX23"/>
</dbReference>
<dbReference type="OrthoDB" id="5593818at2759"/>
<name>A0A1Y1U8Y0_9TREE</name>
<dbReference type="EMBL" id="NBSH01000014">
    <property type="protein sequence ID" value="ORX34499.1"/>
    <property type="molecule type" value="Genomic_DNA"/>
</dbReference>
<dbReference type="InParanoid" id="A0A1Y1U8Y0"/>
<dbReference type="Proteomes" id="UP000193218">
    <property type="component" value="Unassembled WGS sequence"/>
</dbReference>
<protein>
    <submittedName>
        <fullName evidence="3">Caffeine-induced death protein 2-domain-containing protein</fullName>
    </submittedName>
</protein>
<evidence type="ECO:0000256" key="1">
    <source>
        <dbReference type="ARBA" id="ARBA00024204"/>
    </source>
</evidence>
<comment type="caution">
    <text evidence="3">The sequence shown here is derived from an EMBL/GenBank/DDBJ whole genome shotgun (WGS) entry which is preliminary data.</text>
</comment>
<sequence>MSYPPFGTSSAYNDSFPTPPPRQVTISAETCYQMGAFKNMVKQYRRLDDQIITRLNRAQAQLRDQSRISGSEQSSDMQGMCLNLWHEMMAGWAHRQTMLSFCLQTVARSMEGKRPVEPVASTPAFSSPMHGASARGWAEEEVLANQLGNEESIEAIIRKRSLDAFKSRCPFFHPPDNTGKEWWNLADSGMSGRGPDVQSS</sequence>
<dbReference type="AlphaFoldDB" id="A0A1Y1U8Y0"/>
<accession>A0A1Y1U8Y0</accession>
<evidence type="ECO:0000256" key="2">
    <source>
        <dbReference type="SAM" id="MobiDB-lite"/>
    </source>
</evidence>
<feature type="region of interest" description="Disordered" evidence="2">
    <location>
        <begin position="1"/>
        <end position="20"/>
    </location>
</feature>
<feature type="compositionally biased region" description="Polar residues" evidence="2">
    <location>
        <begin position="7"/>
        <end position="16"/>
    </location>
</feature>
<dbReference type="FunCoup" id="A0A1Y1U8Y0">
    <property type="interactions" value="183"/>
</dbReference>
<comment type="similarity">
    <text evidence="1">Belongs to the MIX23 family.</text>
</comment>
<dbReference type="RefSeq" id="XP_021868762.1">
    <property type="nucleotide sequence ID" value="XM_022016873.1"/>
</dbReference>
<organism evidence="3 4">
    <name type="scientific">Kockovaella imperatae</name>
    <dbReference type="NCBI Taxonomy" id="4999"/>
    <lineage>
        <taxon>Eukaryota</taxon>
        <taxon>Fungi</taxon>
        <taxon>Dikarya</taxon>
        <taxon>Basidiomycota</taxon>
        <taxon>Agaricomycotina</taxon>
        <taxon>Tremellomycetes</taxon>
        <taxon>Tremellales</taxon>
        <taxon>Cuniculitremaceae</taxon>
        <taxon>Kockovaella</taxon>
    </lineage>
</organism>
<dbReference type="GeneID" id="33558682"/>
<evidence type="ECO:0000313" key="3">
    <source>
        <dbReference type="EMBL" id="ORX34499.1"/>
    </source>
</evidence>
<gene>
    <name evidence="3" type="ORF">BD324DRAFT_636160</name>
</gene>
<evidence type="ECO:0000313" key="4">
    <source>
        <dbReference type="Proteomes" id="UP000193218"/>
    </source>
</evidence>
<proteinExistence type="inferred from homology"/>
<dbReference type="PANTHER" id="PTHR31905">
    <property type="entry name" value="COILED-COIL DOMAIN-CONTAINING PROTEIN 58"/>
    <property type="match status" value="1"/>
</dbReference>
<dbReference type="Pfam" id="PF09774">
    <property type="entry name" value="MIX23"/>
    <property type="match status" value="1"/>
</dbReference>
<reference evidence="3 4" key="1">
    <citation type="submission" date="2017-03" db="EMBL/GenBank/DDBJ databases">
        <title>Widespread Adenine N6-methylation of Active Genes in Fungi.</title>
        <authorList>
            <consortium name="DOE Joint Genome Institute"/>
            <person name="Mondo S.J."/>
            <person name="Dannebaum R.O."/>
            <person name="Kuo R.C."/>
            <person name="Louie K.B."/>
            <person name="Bewick A.J."/>
            <person name="Labutti K."/>
            <person name="Haridas S."/>
            <person name="Kuo A."/>
            <person name="Salamov A."/>
            <person name="Ahrendt S.R."/>
            <person name="Lau R."/>
            <person name="Bowen B.P."/>
            <person name="Lipzen A."/>
            <person name="Sullivan W."/>
            <person name="Andreopoulos W.B."/>
            <person name="Clum A."/>
            <person name="Lindquist E."/>
            <person name="Daum C."/>
            <person name="Northen T.R."/>
            <person name="Ramamoorthy G."/>
            <person name="Schmitz R.J."/>
            <person name="Gryganskyi A."/>
            <person name="Culley D."/>
            <person name="Magnuson J."/>
            <person name="James T.Y."/>
            <person name="O'Malley M.A."/>
            <person name="Stajich J.E."/>
            <person name="Spatafora J.W."/>
            <person name="Visel A."/>
            <person name="Grigoriev I.V."/>
        </authorList>
    </citation>
    <scope>NUCLEOTIDE SEQUENCE [LARGE SCALE GENOMIC DNA]</scope>
    <source>
        <strain evidence="3 4">NRRL Y-17943</strain>
    </source>
</reference>
<keyword evidence="4" id="KW-1185">Reference proteome</keyword>
<dbReference type="STRING" id="4999.A0A1Y1U8Y0"/>
<dbReference type="GO" id="GO:0005758">
    <property type="term" value="C:mitochondrial intermembrane space"/>
    <property type="evidence" value="ECO:0007669"/>
    <property type="project" value="InterPro"/>
</dbReference>
<dbReference type="PANTHER" id="PTHR31905:SF2">
    <property type="entry name" value="PROTEIN MIX23"/>
    <property type="match status" value="1"/>
</dbReference>